<keyword evidence="5" id="KW-1185">Reference proteome</keyword>
<feature type="domain" description="HTH tetR-type" evidence="3">
    <location>
        <begin position="32"/>
        <end position="92"/>
    </location>
</feature>
<dbReference type="SUPFAM" id="SSF46689">
    <property type="entry name" value="Homeodomain-like"/>
    <property type="match status" value="1"/>
</dbReference>
<dbReference type="Gene3D" id="1.10.357.10">
    <property type="entry name" value="Tetracycline Repressor, domain 2"/>
    <property type="match status" value="1"/>
</dbReference>
<dbReference type="InterPro" id="IPR009057">
    <property type="entry name" value="Homeodomain-like_sf"/>
</dbReference>
<evidence type="ECO:0000313" key="4">
    <source>
        <dbReference type="EMBL" id="MBD9699214.1"/>
    </source>
</evidence>
<dbReference type="PANTHER" id="PTHR30055">
    <property type="entry name" value="HTH-TYPE TRANSCRIPTIONAL REGULATOR RUTR"/>
    <property type="match status" value="1"/>
</dbReference>
<evidence type="ECO:0000259" key="3">
    <source>
        <dbReference type="PROSITE" id="PS50977"/>
    </source>
</evidence>
<gene>
    <name evidence="4" type="ORF">IGS67_06870</name>
</gene>
<evidence type="ECO:0000256" key="1">
    <source>
        <dbReference type="ARBA" id="ARBA00023125"/>
    </source>
</evidence>
<protein>
    <submittedName>
        <fullName evidence="4">TetR/AcrR family transcriptional regulator</fullName>
    </submittedName>
</protein>
<evidence type="ECO:0000256" key="2">
    <source>
        <dbReference type="PROSITE-ProRule" id="PRU00335"/>
    </source>
</evidence>
<dbReference type="EMBL" id="JACZDF010000003">
    <property type="protein sequence ID" value="MBD9699214.1"/>
    <property type="molecule type" value="Genomic_DNA"/>
</dbReference>
<dbReference type="PROSITE" id="PS50977">
    <property type="entry name" value="HTH_TETR_2"/>
    <property type="match status" value="1"/>
</dbReference>
<dbReference type="Proteomes" id="UP000642107">
    <property type="component" value="Unassembled WGS sequence"/>
</dbReference>
<name>A0ABR9DQ08_9MICO</name>
<proteinExistence type="predicted"/>
<keyword evidence="1 2" id="KW-0238">DNA-binding</keyword>
<evidence type="ECO:0000313" key="5">
    <source>
        <dbReference type="Proteomes" id="UP000642107"/>
    </source>
</evidence>
<reference evidence="4 5" key="1">
    <citation type="submission" date="2020-09" db="EMBL/GenBank/DDBJ databases">
        <title>Flavimobilis rhizosphaerae sp. nov., isolated from rhizosphere soil of Spartina alterniflora.</title>
        <authorList>
            <person name="Hanqin C."/>
        </authorList>
    </citation>
    <scope>NUCLEOTIDE SEQUENCE [LARGE SCALE GENOMIC DNA]</scope>
    <source>
        <strain evidence="4 5">GY 10621</strain>
    </source>
</reference>
<organism evidence="4 5">
    <name type="scientific">Flavimobilis rhizosphaerae</name>
    <dbReference type="NCBI Taxonomy" id="2775421"/>
    <lineage>
        <taxon>Bacteria</taxon>
        <taxon>Bacillati</taxon>
        <taxon>Actinomycetota</taxon>
        <taxon>Actinomycetes</taxon>
        <taxon>Micrococcales</taxon>
        <taxon>Jonesiaceae</taxon>
        <taxon>Flavimobilis</taxon>
    </lineage>
</organism>
<feature type="DNA-binding region" description="H-T-H motif" evidence="2">
    <location>
        <begin position="55"/>
        <end position="74"/>
    </location>
</feature>
<accession>A0ABR9DQ08</accession>
<dbReference type="InterPro" id="IPR050109">
    <property type="entry name" value="HTH-type_TetR-like_transc_reg"/>
</dbReference>
<dbReference type="PRINTS" id="PR00455">
    <property type="entry name" value="HTHTETR"/>
</dbReference>
<comment type="caution">
    <text evidence="4">The sequence shown here is derived from an EMBL/GenBank/DDBJ whole genome shotgun (WGS) entry which is preliminary data.</text>
</comment>
<dbReference type="Pfam" id="PF00440">
    <property type="entry name" value="TetR_N"/>
    <property type="match status" value="1"/>
</dbReference>
<dbReference type="RefSeq" id="WP_192279102.1">
    <property type="nucleotide sequence ID" value="NZ_JACZDF010000003.1"/>
</dbReference>
<dbReference type="PANTHER" id="PTHR30055:SF241">
    <property type="entry name" value="TRANSCRIPTIONAL REGULATORY PROTEIN"/>
    <property type="match status" value="1"/>
</dbReference>
<dbReference type="InterPro" id="IPR001647">
    <property type="entry name" value="HTH_TetR"/>
</dbReference>
<sequence>MTTGAGVGDNQGVGTPVEDTFAEAIATSPRRARTRERLLDAALTLFAEVGVDATSIEAICERAGFTRGAFYSNFSDRSALIDALAAREQGRAISELRDAIEASPWNDVPEGTDDVGAVASVATQLLDALTIDRRWALVNGEMRLMALRDRSLAPAHEARENLLLDAIADEIRRLTACLGRRLAIPDRTFVRLLWAGFQADLEAADRSLGTDHPTTAVELATSWIPEVVTRLTVPAEPSP</sequence>